<evidence type="ECO:0000313" key="2">
    <source>
        <dbReference type="EMBL" id="KAK7271092.1"/>
    </source>
</evidence>
<accession>A0AAN9F709</accession>
<comment type="caution">
    <text evidence="2">The sequence shown here is derived from an EMBL/GenBank/DDBJ whole genome shotgun (WGS) entry which is preliminary data.</text>
</comment>
<sequence>MAQLTTMNEVSDAQLREAVESAKRSTELEEKLKKAVEAQASVEGKLDLAEEKLSHYEKCLATVEDEHQELVLKKIEVEDSLKKVLWN</sequence>
<keyword evidence="3" id="KW-1185">Reference proteome</keyword>
<dbReference type="EMBL" id="JAYKXN010000007">
    <property type="protein sequence ID" value="KAK7271092.1"/>
    <property type="molecule type" value="Genomic_DNA"/>
</dbReference>
<reference evidence="2 3" key="1">
    <citation type="submission" date="2024-01" db="EMBL/GenBank/DDBJ databases">
        <title>The genomes of 5 underutilized Papilionoideae crops provide insights into root nodulation and disease resistance.</title>
        <authorList>
            <person name="Yuan L."/>
        </authorList>
    </citation>
    <scope>NUCLEOTIDE SEQUENCE [LARGE SCALE GENOMIC DNA]</scope>
    <source>
        <strain evidence="2">LY-2023</strain>
        <tissue evidence="2">Leaf</tissue>
    </source>
</reference>
<keyword evidence="1" id="KW-0175">Coiled coil</keyword>
<feature type="coiled-coil region" evidence="1">
    <location>
        <begin position="32"/>
        <end position="66"/>
    </location>
</feature>
<gene>
    <name evidence="2" type="ORF">RJT34_26709</name>
</gene>
<proteinExistence type="predicted"/>
<organism evidence="2 3">
    <name type="scientific">Clitoria ternatea</name>
    <name type="common">Butterfly pea</name>
    <dbReference type="NCBI Taxonomy" id="43366"/>
    <lineage>
        <taxon>Eukaryota</taxon>
        <taxon>Viridiplantae</taxon>
        <taxon>Streptophyta</taxon>
        <taxon>Embryophyta</taxon>
        <taxon>Tracheophyta</taxon>
        <taxon>Spermatophyta</taxon>
        <taxon>Magnoliopsida</taxon>
        <taxon>eudicotyledons</taxon>
        <taxon>Gunneridae</taxon>
        <taxon>Pentapetalae</taxon>
        <taxon>rosids</taxon>
        <taxon>fabids</taxon>
        <taxon>Fabales</taxon>
        <taxon>Fabaceae</taxon>
        <taxon>Papilionoideae</taxon>
        <taxon>50 kb inversion clade</taxon>
        <taxon>NPAAA clade</taxon>
        <taxon>indigoferoid/millettioid clade</taxon>
        <taxon>Phaseoleae</taxon>
        <taxon>Clitoria</taxon>
    </lineage>
</organism>
<evidence type="ECO:0000313" key="3">
    <source>
        <dbReference type="Proteomes" id="UP001359559"/>
    </source>
</evidence>
<dbReference type="Proteomes" id="UP001359559">
    <property type="component" value="Unassembled WGS sequence"/>
</dbReference>
<name>A0AAN9F709_CLITE</name>
<protein>
    <submittedName>
        <fullName evidence="2">Uncharacterized protein</fullName>
    </submittedName>
</protein>
<dbReference type="AlphaFoldDB" id="A0AAN9F709"/>
<evidence type="ECO:0000256" key="1">
    <source>
        <dbReference type="SAM" id="Coils"/>
    </source>
</evidence>